<keyword evidence="1" id="KW-0732">Signal</keyword>
<dbReference type="AlphaFoldDB" id="A0A161R9R0"/>
<protein>
    <submittedName>
        <fullName evidence="2">NdWFamide 1</fullName>
    </submittedName>
    <submittedName>
        <fullName evidence="4">Uncharacterized protein LOC101845620</fullName>
    </submittedName>
</protein>
<dbReference type="EMBL" id="GU973880">
    <property type="protein sequence ID" value="ADX20594.1"/>
    <property type="molecule type" value="mRNA"/>
</dbReference>
<accession>A0A161R9R0</accession>
<evidence type="ECO:0000313" key="2">
    <source>
        <dbReference type="EMBL" id="ADX20594.1"/>
    </source>
</evidence>
<keyword evidence="3" id="KW-1185">Reference proteome</keyword>
<sequence>MSRALAAVTVVFLLSVVCSPTSANWFGKRGDKDDLFSLLLQQQQQQPTHADSSIVPLASTGAEDAMFAIENIVQAWRQHRSEKLGRSTQG</sequence>
<reference evidence="4" key="2">
    <citation type="submission" date="2025-05" db="UniProtKB">
        <authorList>
            <consortium name="RefSeq"/>
        </authorList>
    </citation>
    <scope>IDENTIFICATION</scope>
</reference>
<feature type="chain" id="PRO_5007825732" evidence="1">
    <location>
        <begin position="24"/>
        <end position="90"/>
    </location>
</feature>
<evidence type="ECO:0000313" key="3">
    <source>
        <dbReference type="Proteomes" id="UP000694888"/>
    </source>
</evidence>
<dbReference type="OrthoDB" id="6159804at2759"/>
<feature type="signal peptide" evidence="1">
    <location>
        <begin position="1"/>
        <end position="23"/>
    </location>
</feature>
<gene>
    <name evidence="4" type="primary">LOC101845620</name>
</gene>
<organism evidence="2">
    <name type="scientific">Aplysia californica</name>
    <name type="common">California sea hare</name>
    <dbReference type="NCBI Taxonomy" id="6500"/>
    <lineage>
        <taxon>Eukaryota</taxon>
        <taxon>Metazoa</taxon>
        <taxon>Spiralia</taxon>
        <taxon>Lophotrochozoa</taxon>
        <taxon>Mollusca</taxon>
        <taxon>Gastropoda</taxon>
        <taxon>Heterobranchia</taxon>
        <taxon>Euthyneura</taxon>
        <taxon>Tectipleura</taxon>
        <taxon>Aplysiida</taxon>
        <taxon>Aplysioidea</taxon>
        <taxon>Aplysiidae</taxon>
        <taxon>Aplysia</taxon>
    </lineage>
</organism>
<reference evidence="2" key="1">
    <citation type="submission" date="2010-03" db="EMBL/GenBank/DDBJ databases">
        <title>Identification of neuropeptides in Aplysia californica.</title>
        <authorList>
            <person name="Kohn A.B."/>
            <person name="Citarella M."/>
            <person name="Moroz L."/>
        </authorList>
    </citation>
    <scope>NUCLEOTIDE SEQUENCE</scope>
</reference>
<evidence type="ECO:0000256" key="1">
    <source>
        <dbReference type="SAM" id="SignalP"/>
    </source>
</evidence>
<dbReference type="GeneID" id="101845620"/>
<proteinExistence type="evidence at transcript level"/>
<dbReference type="RefSeq" id="XP_005097583.1">
    <property type="nucleotide sequence ID" value="XM_005097526.3"/>
</dbReference>
<name>A0A161R9R0_APLCA</name>
<dbReference type="Proteomes" id="UP000694888">
    <property type="component" value="Unplaced"/>
</dbReference>
<evidence type="ECO:0000313" key="4">
    <source>
        <dbReference type="RefSeq" id="XP_005097583.1"/>
    </source>
</evidence>